<dbReference type="FunFam" id="3.30.342.10:FF:000002">
    <property type="entry name" value="DNA polymerase zeta catalytic subunit isoform X1"/>
    <property type="match status" value="1"/>
</dbReference>
<dbReference type="GO" id="GO:0000166">
    <property type="term" value="F:nucleotide binding"/>
    <property type="evidence" value="ECO:0007669"/>
    <property type="project" value="InterPro"/>
</dbReference>
<dbReference type="InterPro" id="IPR036397">
    <property type="entry name" value="RNaseH_sf"/>
</dbReference>
<feature type="region of interest" description="Disordered" evidence="20">
    <location>
        <begin position="922"/>
        <end position="971"/>
    </location>
</feature>
<dbReference type="InterPro" id="IPR032757">
    <property type="entry name" value="DUF4683"/>
</dbReference>
<evidence type="ECO:0000256" key="7">
    <source>
        <dbReference type="ARBA" id="ARBA00022695"/>
    </source>
</evidence>
<evidence type="ECO:0000313" key="27">
    <source>
        <dbReference type="Proteomes" id="UP000261480"/>
    </source>
</evidence>
<dbReference type="PRINTS" id="PR00106">
    <property type="entry name" value="DNAPOLB"/>
</dbReference>
<dbReference type="Gene3D" id="3.30.420.10">
    <property type="entry name" value="Ribonuclease H-like superfamily/Ribonuclease H"/>
    <property type="match status" value="1"/>
</dbReference>
<comment type="subunit">
    <text evidence="18">Heterodimer with MAD2L2. This dimer forms the minimal DNA polymerase zeta complex (Pol-zeta2), with REV3L bearing DNA polymerase catalytic activity, although its activity is very low in this context. Component of the tetrameric Pol-zeta complex (Pol-zeta4), which consists of REV3L, MAD2L2, POLD2 and POLD3; Pol-zeta4 is the fully active form of DNA polymerase zeta.</text>
</comment>
<keyword evidence="7" id="KW-0548">Nucleotidyltransferase</keyword>
<keyword evidence="9" id="KW-0227">DNA damage</keyword>
<dbReference type="InterPro" id="IPR056435">
    <property type="entry name" value="DPOD/Z_N"/>
</dbReference>
<protein>
    <recommendedName>
        <fullName evidence="5">DNA polymerase zeta catalytic subunit</fullName>
        <ecNumber evidence="4">2.7.7.7</ecNumber>
    </recommendedName>
    <alternativeName>
        <fullName evidence="19">Protein reversionless 3-like</fullName>
    </alternativeName>
</protein>
<dbReference type="Pfam" id="PF03104">
    <property type="entry name" value="DNA_pol_B_exo1"/>
    <property type="match status" value="1"/>
</dbReference>
<dbReference type="Gene3D" id="3.90.1600.10">
    <property type="entry name" value="Palm domain of DNA polymerase"/>
    <property type="match status" value="1"/>
</dbReference>
<evidence type="ECO:0000256" key="15">
    <source>
        <dbReference type="ARBA" id="ARBA00023242"/>
    </source>
</evidence>
<feature type="compositionally biased region" description="Basic residues" evidence="20">
    <location>
        <begin position="1896"/>
        <end position="1909"/>
    </location>
</feature>
<keyword evidence="27" id="KW-1185">Reference proteome</keyword>
<dbReference type="Ensembl" id="ENSPMET00000005969.1">
    <property type="protein sequence ID" value="ENSPMEP00000025084.1"/>
    <property type="gene ID" value="ENSPMEG00000007954.1"/>
</dbReference>
<dbReference type="CDD" id="cd05778">
    <property type="entry name" value="DNA_polB_zeta_exo"/>
    <property type="match status" value="1"/>
</dbReference>
<feature type="region of interest" description="Disordered" evidence="20">
    <location>
        <begin position="226"/>
        <end position="255"/>
    </location>
</feature>
<evidence type="ECO:0000259" key="23">
    <source>
        <dbReference type="Pfam" id="PF14260"/>
    </source>
</evidence>
<feature type="region of interest" description="Disordered" evidence="20">
    <location>
        <begin position="808"/>
        <end position="853"/>
    </location>
</feature>
<feature type="domain" description="DUF4683" evidence="24">
    <location>
        <begin position="767"/>
        <end position="1022"/>
    </location>
</feature>
<feature type="compositionally biased region" description="Basic residues" evidence="20">
    <location>
        <begin position="1052"/>
        <end position="1066"/>
    </location>
</feature>
<evidence type="ECO:0000256" key="6">
    <source>
        <dbReference type="ARBA" id="ARBA00022679"/>
    </source>
</evidence>
<dbReference type="EC" id="2.7.7.7" evidence="4"/>
<evidence type="ECO:0000259" key="25">
    <source>
        <dbReference type="Pfam" id="PF24055"/>
    </source>
</evidence>
<dbReference type="InterPro" id="IPR043502">
    <property type="entry name" value="DNA/RNA_pol_sf"/>
</dbReference>
<dbReference type="GO" id="GO:0000724">
    <property type="term" value="P:double-strand break repair via homologous recombination"/>
    <property type="evidence" value="ECO:0007669"/>
    <property type="project" value="TreeGrafter"/>
</dbReference>
<proteinExistence type="inferred from homology"/>
<comment type="function">
    <text evidence="17">Catalytic subunit of the DNA polymerase zeta complex, an error-prone polymerase specialized in translesion DNA synthesis (TLS). Lacks an intrinsic 3'-5' exonuclease activity and thus has no proofreading function.</text>
</comment>
<dbReference type="PROSITE" id="PS00116">
    <property type="entry name" value="DNA_POLYMERASE_B"/>
    <property type="match status" value="1"/>
</dbReference>
<feature type="compositionally biased region" description="Polar residues" evidence="20">
    <location>
        <begin position="385"/>
        <end position="402"/>
    </location>
</feature>
<evidence type="ECO:0000256" key="9">
    <source>
        <dbReference type="ARBA" id="ARBA00022763"/>
    </source>
</evidence>
<evidence type="ECO:0000259" key="24">
    <source>
        <dbReference type="Pfam" id="PF15735"/>
    </source>
</evidence>
<dbReference type="GO" id="GO:0003677">
    <property type="term" value="F:DNA binding"/>
    <property type="evidence" value="ECO:0007669"/>
    <property type="project" value="InterPro"/>
</dbReference>
<evidence type="ECO:0000256" key="11">
    <source>
        <dbReference type="ARBA" id="ARBA00022932"/>
    </source>
</evidence>
<feature type="compositionally biased region" description="Polar residues" evidence="20">
    <location>
        <begin position="829"/>
        <end position="839"/>
    </location>
</feature>
<feature type="domain" description="DNA polymerase delta/zeta catalytic subunit N-terminal" evidence="25">
    <location>
        <begin position="25"/>
        <end position="103"/>
    </location>
</feature>
<feature type="compositionally biased region" description="Basic and acidic residues" evidence="20">
    <location>
        <begin position="1130"/>
        <end position="1141"/>
    </location>
</feature>
<dbReference type="CDD" id="cd22287">
    <property type="entry name" value="REV3L_RBD"/>
    <property type="match status" value="1"/>
</dbReference>
<name>A0A3B3YCM1_9TELE</name>
<dbReference type="InterPro" id="IPR023211">
    <property type="entry name" value="DNA_pol_palm_dom_sf"/>
</dbReference>
<dbReference type="InterPro" id="IPR012337">
    <property type="entry name" value="RNaseH-like_sf"/>
</dbReference>
<feature type="compositionally biased region" description="Basic and acidic residues" evidence="20">
    <location>
        <begin position="1084"/>
        <end position="1094"/>
    </location>
</feature>
<feature type="region of interest" description="Disordered" evidence="20">
    <location>
        <begin position="382"/>
        <end position="451"/>
    </location>
</feature>
<feature type="region of interest" description="Disordered" evidence="20">
    <location>
        <begin position="1312"/>
        <end position="1361"/>
    </location>
</feature>
<dbReference type="GO" id="GO:0003887">
    <property type="term" value="F:DNA-directed DNA polymerase activity"/>
    <property type="evidence" value="ECO:0007669"/>
    <property type="project" value="UniProtKB-KW"/>
</dbReference>
<feature type="region of interest" description="Disordered" evidence="20">
    <location>
        <begin position="1043"/>
        <end position="1186"/>
    </location>
</feature>
<dbReference type="InterPro" id="IPR030559">
    <property type="entry name" value="PolZ_Rev3"/>
</dbReference>
<dbReference type="SUPFAM" id="SSF56672">
    <property type="entry name" value="DNA/RNA polymerases"/>
    <property type="match status" value="1"/>
</dbReference>
<dbReference type="Pfam" id="PF00136">
    <property type="entry name" value="DNA_pol_B"/>
    <property type="match status" value="1"/>
</dbReference>
<dbReference type="Pfam" id="PF15735">
    <property type="entry name" value="DUF4683"/>
    <property type="match status" value="2"/>
</dbReference>
<dbReference type="GO" id="GO:0031981">
    <property type="term" value="C:nuclear lumen"/>
    <property type="evidence" value="ECO:0007669"/>
    <property type="project" value="UniProtKB-ARBA"/>
</dbReference>
<accession>A0A3B3YCM1</accession>
<feature type="compositionally biased region" description="Basic residues" evidence="20">
    <location>
        <begin position="951"/>
        <end position="961"/>
    </location>
</feature>
<evidence type="ECO:0000256" key="8">
    <source>
        <dbReference type="ARBA" id="ARBA00022723"/>
    </source>
</evidence>
<dbReference type="Gene3D" id="1.10.132.60">
    <property type="entry name" value="DNA polymerase family B, C-terminal domain"/>
    <property type="match status" value="1"/>
</dbReference>
<dbReference type="InterPro" id="IPR042087">
    <property type="entry name" value="DNA_pol_B_thumb"/>
</dbReference>
<feature type="region of interest" description="Disordered" evidence="20">
    <location>
        <begin position="1439"/>
        <end position="1490"/>
    </location>
</feature>
<feature type="region of interest" description="Disordered" evidence="20">
    <location>
        <begin position="1237"/>
        <end position="1267"/>
    </location>
</feature>
<keyword evidence="10" id="KW-0862">Zinc</keyword>
<dbReference type="FunFam" id="1.10.132.60:FF:000005">
    <property type="entry name" value="Putative DNA polymerase zeta catalytic subunit"/>
    <property type="match status" value="1"/>
</dbReference>
<keyword evidence="6" id="KW-0808">Transferase</keyword>
<dbReference type="PANTHER" id="PTHR45812:SF1">
    <property type="entry name" value="DNA POLYMERASE ZETA CATALYTIC SUBUNIT"/>
    <property type="match status" value="1"/>
</dbReference>
<dbReference type="FunFam" id="1.10.287.690:FF:000002">
    <property type="entry name" value="DNA polymerase zeta"/>
    <property type="match status" value="1"/>
</dbReference>
<evidence type="ECO:0000256" key="12">
    <source>
        <dbReference type="ARBA" id="ARBA00023004"/>
    </source>
</evidence>
<feature type="compositionally biased region" description="Polar residues" evidence="20">
    <location>
        <begin position="1800"/>
        <end position="1834"/>
    </location>
</feature>
<dbReference type="Pfam" id="PF14260">
    <property type="entry name" value="zf-C4pol"/>
    <property type="match status" value="1"/>
</dbReference>
<organism evidence="26 27">
    <name type="scientific">Poecilia mexicana</name>
    <dbReference type="NCBI Taxonomy" id="48701"/>
    <lineage>
        <taxon>Eukaryota</taxon>
        <taxon>Metazoa</taxon>
        <taxon>Chordata</taxon>
        <taxon>Craniata</taxon>
        <taxon>Vertebrata</taxon>
        <taxon>Euteleostomi</taxon>
        <taxon>Actinopterygii</taxon>
        <taxon>Neopterygii</taxon>
        <taxon>Teleostei</taxon>
        <taxon>Neoteleostei</taxon>
        <taxon>Acanthomorphata</taxon>
        <taxon>Ovalentaria</taxon>
        <taxon>Atherinomorphae</taxon>
        <taxon>Cyprinodontiformes</taxon>
        <taxon>Poeciliidae</taxon>
        <taxon>Poeciliinae</taxon>
        <taxon>Poecilia</taxon>
    </lineage>
</organism>
<dbReference type="InterPro" id="IPR006172">
    <property type="entry name" value="DNA-dir_DNA_pol_B"/>
</dbReference>
<feature type="domain" description="DNA-directed DNA polymerase family B multifunctional" evidence="21">
    <location>
        <begin position="2234"/>
        <end position="2685"/>
    </location>
</feature>
<feature type="compositionally biased region" description="Polar residues" evidence="20">
    <location>
        <begin position="1475"/>
        <end position="1485"/>
    </location>
</feature>
<keyword evidence="12" id="KW-0408">Iron</keyword>
<dbReference type="GO" id="GO:0016035">
    <property type="term" value="C:zeta DNA polymerase complex"/>
    <property type="evidence" value="ECO:0007669"/>
    <property type="project" value="InterPro"/>
</dbReference>
<dbReference type="PANTHER" id="PTHR45812">
    <property type="entry name" value="DNA POLYMERASE ZETA CATALYTIC SUBUNIT"/>
    <property type="match status" value="1"/>
</dbReference>
<comment type="similarity">
    <text evidence="3">Belongs to the DNA polymerase type-B family.</text>
</comment>
<feature type="region of interest" description="Disordered" evidence="20">
    <location>
        <begin position="1733"/>
        <end position="1761"/>
    </location>
</feature>
<dbReference type="FunFam" id="3.30.420.10:FF:000024">
    <property type="entry name" value="DNA polymerase zeta catalytic subunit"/>
    <property type="match status" value="1"/>
</dbReference>
<keyword evidence="14" id="KW-0234">DNA repair</keyword>
<comment type="subcellular location">
    <subcellularLocation>
        <location evidence="2">Nucleus</location>
    </subcellularLocation>
</comment>
<evidence type="ECO:0000256" key="16">
    <source>
        <dbReference type="ARBA" id="ARBA00049244"/>
    </source>
</evidence>
<feature type="compositionally biased region" description="Polar residues" evidence="20">
    <location>
        <begin position="1350"/>
        <end position="1361"/>
    </location>
</feature>
<evidence type="ECO:0000256" key="4">
    <source>
        <dbReference type="ARBA" id="ARBA00012417"/>
    </source>
</evidence>
<evidence type="ECO:0000256" key="14">
    <source>
        <dbReference type="ARBA" id="ARBA00023204"/>
    </source>
</evidence>
<keyword evidence="11" id="KW-0239">DNA-directed DNA polymerase</keyword>
<feature type="domain" description="DUF4683" evidence="24">
    <location>
        <begin position="655"/>
        <end position="765"/>
    </location>
</feature>
<comment type="cofactor">
    <cofactor evidence="1">
        <name>[4Fe-4S] cluster</name>
        <dbReference type="ChEBI" id="CHEBI:49883"/>
    </cofactor>
</comment>
<reference evidence="26" key="2">
    <citation type="submission" date="2025-09" db="UniProtKB">
        <authorList>
            <consortium name="Ensembl"/>
        </authorList>
    </citation>
    <scope>IDENTIFICATION</scope>
</reference>
<feature type="compositionally biased region" description="Low complexity" evidence="20">
    <location>
        <begin position="1556"/>
        <end position="1573"/>
    </location>
</feature>
<evidence type="ECO:0000256" key="2">
    <source>
        <dbReference type="ARBA" id="ARBA00004123"/>
    </source>
</evidence>
<feature type="compositionally biased region" description="Polar residues" evidence="20">
    <location>
        <begin position="1153"/>
        <end position="1186"/>
    </location>
</feature>
<keyword evidence="13" id="KW-0411">Iron-sulfur</keyword>
<sequence length="2817" mass="315177">MNENKNLTSCSCCVAGQKTCLHLHGVFPYIYVPYDGCRQQPERYMRQVAFSIDRALNVAMGNPAASTQHIFKVVLVSGMPFYGYHAKEKHFMKIYLYNPQIVKRVCELLQSGAVMNKSYQPHEGHITYLLQLFMDYNLYGMNLINMAAVKFRRSQKKGNTKLNDSSLAGTFVRWEENALPSSLVLDDVERQSTCELEVDAVAVDILNRLEIENQIGRNPGLQAIWEDEKQRRRENNQTSQIEAPYSQDRGSVTSTESEKTFMNRLKEILKENKFDVTQDLFVDDEQESLSAEFTLHPDLLPPDLVPCTAANAVEVHRDSQSGGKVPDEAVVDEEAILSLLENSQTFLPLSQTVRLLVSVESSQDHALIDLLAGLEDDGFHRTPLIHSSQPQSLPGASTYNCNSDEEEAGPELEKEEAELSMIMSQQWDSEHPGRTNPPRRQQESSDEDMEWSGTHSLFANLSIPQLDGAADESSGEAFSAQCWHMLVSPQVFVYPSKSLDTATVHLEPPSSAKILLCKHPEHRPVRGLDTEEQLKNSFQLKSSPDGSSECSAGFRVNKEIPYILPVKHPIPRKIANHSEVSTICMNKEDIRPLYTYNKKKTNRLSIFQNHSTISLCYSDLRACSAKTELELSTKERKSPILRSLTSTPSLMKEGEFIDHREEELAPESEEGDVGELKIRYEDYQENKTERTIVAQQEAHYKFFPSVILSNCLNRKKTGNKKPADTCSKPELSPTCKLKLKLPKKRLGMTGHKNKAGTTQKPVSEAVVSNTIITSSLCEEAKDVTEDQLSLGPDVSAKVSCTKPSALPGSKYTLRAKRKQNFDGTDEDQPGSSRYKNSSKFPRGQETKYQKRRKKEPPVIIKYIIINRFKGQKNMLVKMSKVNADEQLVMLTADKVEHYNKLAPLKSFWPKVPESTAVRFPVKEPKAKKSPKRKARVSNTGKKTINISPKKPLVRRGQRMRRSTGCQRRPLLPSLPPPRPCYCELADDFEKEYTDVMVELGYLSDRSPSPTETTPPRCWSPSDPFLYSSEQLINPLSDPCLSSASLNPCTKSVTKRAQRRSRPAKPKKSTESKRKVNMSAAKPSEVQEPKQDKARRGVASAARQRKKASNAAESPAISPQPRRSRKKKTDKPKSDDLCKEDSQLLFSDGGLAPSDSSSQDITSFQQSLGTDGTGQSRSSASDTSMPTSARFIEPKAEACETSIMQVNQNMLAPVEMKQQGCQTTVVKVESCPEDCIAPQPPAETSNDVQKDKGCPPSAPKNGETPALTETPSGLAVLKQLLQKRQQGQALPLQAVGTDRHAAAIAQAAVLLNPSTKHTKPIRTPSTAPRKSRVPKSTAPKEKKPRNRKSRTSSTQPDQSVKQVGSMSDDCLLFSSAPSLASCNFIEDSLSPELPQDYTFDINTIHQAEFSSPYSGNQFVLTDKNLPVKFLSDICHEPPSAQAQSLEGLPQSQTERDSDVCKVRPASPELFDRSGNGEPSTNLAQLQSEKHRPERQREWDLSFCKSHTLSPFQDFHCERKEFLFSAFDPIIPLSLSSVSFVDQEGSPTSELHESIDGLTSTTPSSSPHSISSLSHVRASQLQRGAGGGAHVLKPLMSPPSRDEILNTLMDLEMSEATFQEPFCSDPSDIPNKPMEVGGRKLTLGTRLVRELQEFGGDLSLEGLHFWKTAFSVMTHPATTITSSQGAEVEQTKEEKTGLLTSSASDKKVVLLPCRNPPSHERVQLWLEARKQYDSLQKERREPGKEREGADVEQENPDRTKLPDVSRCISVNVEHCGNTSSVRTRRRKKLSLSLALSPLVDTCPQSNTAALSPVSDESTVSPQPEKQEDASNMTSPESPELPPWQESHQLSPLAPERLGSKNSPEPPSPRLPDSQERFGTDQSPSPFHGADRNGGSSPHRLHTTPFLRKRRRSTEDLNPVCSTPISDSKFHQQGSVESNQFAAINVPKKEQSQIEGPSIANSYGFKVSMQNLQDAKALHEVQHLTLMGMELHARSRRDLEPDPEFDPICALFYCFSSDAPLQGGDRTQLTGAIMVDKDHKSCGPRSTAPLLVRSGVSGLQVTYAREEKMLFQELISACCSSRFDPDILLGYEVQMHSWGFLLQRAAALGVDLCQQLSRIPGDSKENRFAAERDEYGADTMTEINIIGRVTLNLWRVMKSEVTLNNYSFENVAFHVLHQRFPLFSPRTLSDWFDHITHLHRWKMVDHYVSRLHGTMQLLQQQDIIGRTSELARLFGIQFLHVLTRGSQYRVESMMLRVAKPLNYIPVTPSVQQRAQQRAPQCIPLVMEPESRFYSNSVVVLDFQSLYPSIVIAYNYCFSTCLGHVDGLGTPDEFKFGCTSLRVPPDLLHQLRNDITVSPSGIAFVKSSVRKGVLPSMLEEILSTRIMVKQSMKSYRQDKALMRLLDARQLGLKLIANVTFGYTSANYSGRMPSVEVGDSIVHKARETLERAIKLVNDTKKWGARVVYGDTDSMFVLLKGATKEQAFKIGHEIAEAVTATNPKPVKLKFEKVYLPCVLQTKKRYVGYMYESLDQKEPVFDAKGIETVRRDGCPAVSKILERSIKLLFETRDISQVKQFVQRQCVKVLDGRASMQDLTFAKEYRGSGSYRPGACVPALELTRRMMAYDRRLEPRVGERVPYVIVYGMPGVPLIQLVRRPMEVLLDPSLRLNATYYITKQILPPLGRLFQLIGVDVFGWYQELPRIQKASCSSVVGGEEPAGRKGTISQYFTTLHCPVCDELTQLGVCARCRADPQRVAVTLYQDMRQWENQQEQLLKICRNCSSCAERQVSCVSLDCPVLYKLSRVNRQLSKAPYLRQLLEQF</sequence>
<reference evidence="26" key="1">
    <citation type="submission" date="2025-08" db="UniProtKB">
        <authorList>
            <consortium name="Ensembl"/>
        </authorList>
    </citation>
    <scope>IDENTIFICATION</scope>
</reference>
<evidence type="ECO:0000256" key="17">
    <source>
        <dbReference type="ARBA" id="ARBA00059263"/>
    </source>
</evidence>
<evidence type="ECO:0000259" key="22">
    <source>
        <dbReference type="Pfam" id="PF03104"/>
    </source>
</evidence>
<evidence type="ECO:0000256" key="10">
    <source>
        <dbReference type="ARBA" id="ARBA00022833"/>
    </source>
</evidence>
<feature type="compositionally biased region" description="Acidic residues" evidence="20">
    <location>
        <begin position="403"/>
        <end position="418"/>
    </location>
</feature>
<feature type="compositionally biased region" description="Polar residues" evidence="20">
    <location>
        <begin position="1439"/>
        <end position="1451"/>
    </location>
</feature>
<dbReference type="Gene3D" id="1.10.287.690">
    <property type="entry name" value="Helix hairpin bin"/>
    <property type="match status" value="1"/>
</dbReference>
<evidence type="ECO:0000313" key="26">
    <source>
        <dbReference type="Ensembl" id="ENSPMEP00000025084.1"/>
    </source>
</evidence>
<comment type="catalytic activity">
    <reaction evidence="16">
        <text>DNA(n) + a 2'-deoxyribonucleoside 5'-triphosphate = DNA(n+1) + diphosphate</text>
        <dbReference type="Rhea" id="RHEA:22508"/>
        <dbReference type="Rhea" id="RHEA-COMP:17339"/>
        <dbReference type="Rhea" id="RHEA-COMP:17340"/>
        <dbReference type="ChEBI" id="CHEBI:33019"/>
        <dbReference type="ChEBI" id="CHEBI:61560"/>
        <dbReference type="ChEBI" id="CHEBI:173112"/>
        <dbReference type="EC" id="2.7.7.7"/>
    </reaction>
</comment>
<dbReference type="InterPro" id="IPR025687">
    <property type="entry name" value="Znf-C4pol"/>
</dbReference>
<dbReference type="SMART" id="SM00486">
    <property type="entry name" value="POLBc"/>
    <property type="match status" value="1"/>
</dbReference>
<evidence type="ECO:0000256" key="20">
    <source>
        <dbReference type="SAM" id="MobiDB-lite"/>
    </source>
</evidence>
<dbReference type="GO" id="GO:0046872">
    <property type="term" value="F:metal ion binding"/>
    <property type="evidence" value="ECO:0007669"/>
    <property type="project" value="UniProtKB-KW"/>
</dbReference>
<feature type="domain" description="DNA-directed DNA polymerase family B exonuclease" evidence="22">
    <location>
        <begin position="2053"/>
        <end position="2168"/>
    </location>
</feature>
<dbReference type="InterPro" id="IPR006133">
    <property type="entry name" value="DNA-dir_DNA_pol_B_exonuc"/>
</dbReference>
<feature type="compositionally biased region" description="Basic and acidic residues" evidence="20">
    <location>
        <begin position="226"/>
        <end position="235"/>
    </location>
</feature>
<dbReference type="Proteomes" id="UP000261480">
    <property type="component" value="Unplaced"/>
</dbReference>
<feature type="domain" description="C4-type zinc-finger of DNA polymerase delta" evidence="23">
    <location>
        <begin position="2729"/>
        <end position="2796"/>
    </location>
</feature>
<feature type="region of interest" description="Disordered" evidence="20">
    <location>
        <begin position="1541"/>
        <end position="1575"/>
    </location>
</feature>
<keyword evidence="15" id="KW-0539">Nucleus</keyword>
<dbReference type="GO" id="GO:0051536">
    <property type="term" value="F:iron-sulfur cluster binding"/>
    <property type="evidence" value="ECO:0007669"/>
    <property type="project" value="UniProtKB-KW"/>
</dbReference>
<keyword evidence="8" id="KW-0479">Metal-binding</keyword>
<feature type="region of interest" description="Disordered" evidence="20">
    <location>
        <begin position="1800"/>
        <end position="1916"/>
    </location>
</feature>
<evidence type="ECO:0000256" key="13">
    <source>
        <dbReference type="ARBA" id="ARBA00023014"/>
    </source>
</evidence>
<dbReference type="InterPro" id="IPR017964">
    <property type="entry name" value="DNA-dir_DNA_pol_B_CS"/>
</dbReference>
<evidence type="ECO:0000259" key="21">
    <source>
        <dbReference type="Pfam" id="PF00136"/>
    </source>
</evidence>
<dbReference type="SUPFAM" id="SSF53098">
    <property type="entry name" value="Ribonuclease H-like"/>
    <property type="match status" value="1"/>
</dbReference>
<evidence type="ECO:0000256" key="1">
    <source>
        <dbReference type="ARBA" id="ARBA00001966"/>
    </source>
</evidence>
<dbReference type="CDD" id="cd05534">
    <property type="entry name" value="POLBc_zeta"/>
    <property type="match status" value="1"/>
</dbReference>
<dbReference type="Pfam" id="PF24055">
    <property type="entry name" value="POL3_N"/>
    <property type="match status" value="1"/>
</dbReference>
<dbReference type="Gene3D" id="3.30.342.10">
    <property type="entry name" value="DNA Polymerase, chain B, domain 1"/>
    <property type="match status" value="1"/>
</dbReference>
<evidence type="ECO:0000256" key="3">
    <source>
        <dbReference type="ARBA" id="ARBA00005755"/>
    </source>
</evidence>
<dbReference type="GO" id="GO:0042276">
    <property type="term" value="P:error-prone translesion synthesis"/>
    <property type="evidence" value="ECO:0007669"/>
    <property type="project" value="TreeGrafter"/>
</dbReference>
<evidence type="ECO:0000256" key="19">
    <source>
        <dbReference type="ARBA" id="ARBA00075683"/>
    </source>
</evidence>
<evidence type="ECO:0000256" key="18">
    <source>
        <dbReference type="ARBA" id="ARBA00066163"/>
    </source>
</evidence>
<dbReference type="InterPro" id="IPR006134">
    <property type="entry name" value="DNA-dir_DNA_pol_B_multi_dom"/>
</dbReference>
<evidence type="ECO:0000256" key="5">
    <source>
        <dbReference type="ARBA" id="ARBA00021589"/>
    </source>
</evidence>